<sequence>MAIQTLNTIKSWFKTTLKPSQQQFWDTWDSFRHKFDKVPVEEIEGIDELLNTKADKIALNDHIADINAHASLFEPKEDKSQKGIAHGYAPLNNFTKLASQYLDIVNDLVSGGSSSLLSAEQGVLLQNQINNINAILASDNLNLSTFQEVVDAIESIQTSLSTFLVNDLTTGGTMKALTAEMGKILNENKENKSQRGVANGYAPLDSFTKISNTYLNIVNDLITGGTDSLLTAEQGKILKEKIDGINAVLSSDNINLDSVQEIVDAIETIQASLNTILVNDLTTGGATKALSAEMGKTLKSLIDNLSTPAIPTLQEVLKSGNTYTNPYTMSGHMCEVQISDNCFKHSLNNSDGTLVSKFEKLWDMYSFMSRSVSEANPAYHTLNLDQRDGQGIKFISTEGSDSGETRAALILNRLGVHISTGFSACLRTNNLTAVRTFQFPDKTGTLATTSDFKTINGKSIIGEGDISTNDNNALHKTGNESKEGDLNIIGNLTVSEYLGITGSIEITDLDTFPRPPETNIILDKNGDLTAKNFIGRSIVSYSGEFYSNVKIGDSVSNENKLEVNGTISSNGIKIGIANTESSDTIFANTPVGSQKTITGNSIQIAGATGDYFLETFRYNASDYGMQRITFTSTASAGRFFIRTLTAGAWSAWIEK</sequence>
<dbReference type="OrthoDB" id="1377270at2"/>
<dbReference type="RefSeq" id="WP_111376201.1">
    <property type="nucleotide sequence ID" value="NZ_CP043612.1"/>
</dbReference>
<dbReference type="CDD" id="cd19958">
    <property type="entry name" value="pyocin_knob"/>
    <property type="match status" value="1"/>
</dbReference>
<keyword evidence="2" id="KW-1185">Reference proteome</keyword>
<name>A0A521FAB0_9FLAO</name>
<dbReference type="EMBL" id="FXTQ01000008">
    <property type="protein sequence ID" value="SMO93142.1"/>
    <property type="molecule type" value="Genomic_DNA"/>
</dbReference>
<reference evidence="1 2" key="1">
    <citation type="submission" date="2017-05" db="EMBL/GenBank/DDBJ databases">
        <authorList>
            <person name="Varghese N."/>
            <person name="Submissions S."/>
        </authorList>
    </citation>
    <scope>NUCLEOTIDE SEQUENCE [LARGE SCALE GENOMIC DNA]</scope>
    <source>
        <strain evidence="1 2">DSM 29982</strain>
    </source>
</reference>
<dbReference type="Pfam" id="PF22337">
    <property type="entry name" value="Phage_fiber_rpt"/>
    <property type="match status" value="3"/>
</dbReference>
<organism evidence="1 2">
    <name type="scientific">Flavobacterium nitrogenifigens</name>
    <dbReference type="NCBI Taxonomy" id="1617283"/>
    <lineage>
        <taxon>Bacteria</taxon>
        <taxon>Pseudomonadati</taxon>
        <taxon>Bacteroidota</taxon>
        <taxon>Flavobacteriia</taxon>
        <taxon>Flavobacteriales</taxon>
        <taxon>Flavobacteriaceae</taxon>
        <taxon>Flavobacterium</taxon>
    </lineage>
</organism>
<accession>A0A521FAB0</accession>
<dbReference type="AlphaFoldDB" id="A0A521FAB0"/>
<dbReference type="InterPro" id="IPR054500">
    <property type="entry name" value="Phage_fiber_rpt"/>
</dbReference>
<evidence type="ECO:0000313" key="2">
    <source>
        <dbReference type="Proteomes" id="UP000319267"/>
    </source>
</evidence>
<gene>
    <name evidence="1" type="ORF">SAMN06265220_10829</name>
</gene>
<dbReference type="Proteomes" id="UP000319267">
    <property type="component" value="Unassembled WGS sequence"/>
</dbReference>
<protein>
    <submittedName>
        <fullName evidence="1">Uncharacterized protein</fullName>
    </submittedName>
</protein>
<evidence type="ECO:0000313" key="1">
    <source>
        <dbReference type="EMBL" id="SMO93142.1"/>
    </source>
</evidence>
<proteinExistence type="predicted"/>